<reference evidence="1 2" key="1">
    <citation type="submission" date="2019-06" db="EMBL/GenBank/DDBJ databases">
        <authorList>
            <person name="Livingstone P."/>
            <person name="Whitworth D."/>
        </authorList>
    </citation>
    <scope>NUCLEOTIDE SEQUENCE [LARGE SCALE GENOMIC DNA]</scope>
    <source>
        <strain evidence="1 2">AM401</strain>
    </source>
</reference>
<comment type="caution">
    <text evidence="1">The sequence shown here is derived from an EMBL/GenBank/DDBJ whole genome shotgun (WGS) entry which is preliminary data.</text>
</comment>
<dbReference type="Pfam" id="PF08899">
    <property type="entry name" value="DUF1844"/>
    <property type="match status" value="1"/>
</dbReference>
<dbReference type="InterPro" id="IPR014995">
    <property type="entry name" value="DUF1844"/>
</dbReference>
<keyword evidence="2" id="KW-1185">Reference proteome</keyword>
<gene>
    <name evidence="1" type="ORF">FJV41_43475</name>
</gene>
<proteinExistence type="predicted"/>
<dbReference type="AlphaFoldDB" id="A0A540WKX0"/>
<dbReference type="EMBL" id="VIFM01000321">
    <property type="protein sequence ID" value="TQF09662.1"/>
    <property type="molecule type" value="Genomic_DNA"/>
</dbReference>
<dbReference type="OrthoDB" id="9799618at2"/>
<evidence type="ECO:0000313" key="1">
    <source>
        <dbReference type="EMBL" id="TQF09662.1"/>
    </source>
</evidence>
<name>A0A540WKX0_9BACT</name>
<dbReference type="Proteomes" id="UP000315369">
    <property type="component" value="Unassembled WGS sequence"/>
</dbReference>
<evidence type="ECO:0000313" key="2">
    <source>
        <dbReference type="Proteomes" id="UP000315369"/>
    </source>
</evidence>
<dbReference type="RefSeq" id="WP_141648523.1">
    <property type="nucleotide sequence ID" value="NZ_VIFM01000321.1"/>
</dbReference>
<organism evidence="1 2">
    <name type="scientific">Myxococcus llanfairpwllgwyngyllgogerychwyrndrobwllllantysiliogogogochensis</name>
    <dbReference type="NCBI Taxonomy" id="2590453"/>
    <lineage>
        <taxon>Bacteria</taxon>
        <taxon>Pseudomonadati</taxon>
        <taxon>Myxococcota</taxon>
        <taxon>Myxococcia</taxon>
        <taxon>Myxococcales</taxon>
        <taxon>Cystobacterineae</taxon>
        <taxon>Myxococcaceae</taxon>
        <taxon>Myxococcus</taxon>
    </lineage>
</organism>
<protein>
    <submittedName>
        <fullName evidence="1">DUF1844 domain-containing protein</fullName>
    </submittedName>
</protein>
<sequence>MSPVDEKRGETFVMRGEARSASEEAISFSTFIVGLGTAVLIHLGDAPNPETGQTSKDLPLARQNLDLLSMLRQKTRSNLTPDEEKLFDGLLADLRLRFVEASKR</sequence>
<accession>A0A540WKX0</accession>